<comment type="subcellular location">
    <subcellularLocation>
        <location evidence="3 18">Cytoplasm</location>
    </subcellularLocation>
</comment>
<evidence type="ECO:0000259" key="19">
    <source>
        <dbReference type="Pfam" id="PF01634"/>
    </source>
</evidence>
<dbReference type="PANTHER" id="PTHR21403">
    <property type="entry name" value="ATP PHOSPHORIBOSYLTRANSFERASE ATP-PRTASE"/>
    <property type="match status" value="1"/>
</dbReference>
<keyword evidence="8 18" id="KW-0963">Cytoplasm</keyword>
<dbReference type="EMBL" id="PDNZ01000002">
    <property type="protein sequence ID" value="PWW82749.1"/>
    <property type="molecule type" value="Genomic_DNA"/>
</dbReference>
<dbReference type="Gene3D" id="3.30.70.120">
    <property type="match status" value="1"/>
</dbReference>
<keyword evidence="11 18" id="KW-0808">Transferase</keyword>
<evidence type="ECO:0000313" key="21">
    <source>
        <dbReference type="EMBL" id="PWW82749.1"/>
    </source>
</evidence>
<comment type="function">
    <text evidence="17 18">Catalyzes the condensation of ATP and 5-phosphoribose 1-diphosphate to form N'-(5'-phosphoribosyl)-ATP (PR-ATP). Has a crucial role in the pathway because the rate of histidine biosynthesis seems to be controlled primarily by regulation of HisG enzymatic activity.</text>
</comment>
<dbReference type="AlphaFoldDB" id="A0A317T7M5"/>
<evidence type="ECO:0000256" key="1">
    <source>
        <dbReference type="ARBA" id="ARBA00000915"/>
    </source>
</evidence>
<organism evidence="21 22">
    <name type="scientific">Prosthecochloris marina</name>
    <dbReference type="NCBI Taxonomy" id="2017681"/>
    <lineage>
        <taxon>Bacteria</taxon>
        <taxon>Pseudomonadati</taxon>
        <taxon>Chlorobiota</taxon>
        <taxon>Chlorobiia</taxon>
        <taxon>Chlorobiales</taxon>
        <taxon>Chlorobiaceae</taxon>
        <taxon>Prosthecochloris</taxon>
    </lineage>
</organism>
<dbReference type="Pfam" id="PF01634">
    <property type="entry name" value="HisG"/>
    <property type="match status" value="1"/>
</dbReference>
<proteinExistence type="inferred from homology"/>
<evidence type="ECO:0000313" key="22">
    <source>
        <dbReference type="Proteomes" id="UP000246278"/>
    </source>
</evidence>
<dbReference type="InterPro" id="IPR013820">
    <property type="entry name" value="ATP_PRibTrfase_cat"/>
</dbReference>
<evidence type="ECO:0000256" key="18">
    <source>
        <dbReference type="HAMAP-Rule" id="MF_00079"/>
    </source>
</evidence>
<dbReference type="Pfam" id="PF08029">
    <property type="entry name" value="HisG_C"/>
    <property type="match status" value="1"/>
</dbReference>
<evidence type="ECO:0000256" key="12">
    <source>
        <dbReference type="ARBA" id="ARBA00022723"/>
    </source>
</evidence>
<feature type="domain" description="ATP phosphoribosyltransferase catalytic" evidence="19">
    <location>
        <begin position="54"/>
        <end position="214"/>
    </location>
</feature>
<evidence type="ECO:0000256" key="2">
    <source>
        <dbReference type="ARBA" id="ARBA00001946"/>
    </source>
</evidence>
<dbReference type="PANTHER" id="PTHR21403:SF10">
    <property type="entry name" value="ATP PHOSPHORIBOSYLTRANSFERASE"/>
    <property type="match status" value="1"/>
</dbReference>
<evidence type="ECO:0000256" key="7">
    <source>
        <dbReference type="ARBA" id="ARBA00020998"/>
    </source>
</evidence>
<evidence type="ECO:0000256" key="13">
    <source>
        <dbReference type="ARBA" id="ARBA00022741"/>
    </source>
</evidence>
<evidence type="ECO:0000256" key="11">
    <source>
        <dbReference type="ARBA" id="ARBA00022679"/>
    </source>
</evidence>
<dbReference type="GO" id="GO:0000287">
    <property type="term" value="F:magnesium ion binding"/>
    <property type="evidence" value="ECO:0007669"/>
    <property type="project" value="UniProtKB-UniRule"/>
</dbReference>
<evidence type="ECO:0000256" key="14">
    <source>
        <dbReference type="ARBA" id="ARBA00022840"/>
    </source>
</evidence>
<evidence type="ECO:0000256" key="3">
    <source>
        <dbReference type="ARBA" id="ARBA00004496"/>
    </source>
</evidence>
<comment type="cofactor">
    <cofactor evidence="2 18">
        <name>Mg(2+)</name>
        <dbReference type="ChEBI" id="CHEBI:18420"/>
    </cofactor>
</comment>
<dbReference type="SUPFAM" id="SSF54913">
    <property type="entry name" value="GlnB-like"/>
    <property type="match status" value="1"/>
</dbReference>
<keyword evidence="15 18" id="KW-0460">Magnesium</keyword>
<evidence type="ECO:0000259" key="20">
    <source>
        <dbReference type="Pfam" id="PF08029"/>
    </source>
</evidence>
<dbReference type="EC" id="2.4.2.17" evidence="6 18"/>
<dbReference type="InterPro" id="IPR015867">
    <property type="entry name" value="N-reg_PII/ATP_PRibTrfase_C"/>
</dbReference>
<sequence>MSVTEKILKLGLPKGSLQDSTLDLFAKAGFHFSVKSRSYFPSIDDDELEAILIRAQEMAHYVELGAFDVGLTGKDWIIETDADVVEVSDLVYSKASMRPVRWVLAVPESSSIQSVQDLEGKHIATEVVNIAKKYLEKHGVSAHVEFSWGATEVKPPELVDAIVEVTETGSSLRANKLRIVDVLLESNTKLIANKDSWNDPWKREKIENMAMLLQGAINAQGKVGLKMNAPRASLDSIIGIIPALRQPTIAHLADENWVALEVIVEEQVVRSVIPELKRAGAEGIFEYNISKLID</sequence>
<evidence type="ECO:0000256" key="5">
    <source>
        <dbReference type="ARBA" id="ARBA00007955"/>
    </source>
</evidence>
<reference evidence="22" key="1">
    <citation type="submission" date="2017-10" db="EMBL/GenBank/DDBJ databases">
        <authorList>
            <person name="Gaisin V.A."/>
            <person name="Rysina M.S."/>
            <person name="Grouzdev D.S."/>
        </authorList>
    </citation>
    <scope>NUCLEOTIDE SEQUENCE [LARGE SCALE GENOMIC DNA]</scope>
    <source>
        <strain evidence="22">V1</strain>
    </source>
</reference>
<keyword evidence="14 18" id="KW-0067">ATP-binding</keyword>
<dbReference type="GO" id="GO:0003879">
    <property type="term" value="F:ATP phosphoribosyltransferase activity"/>
    <property type="evidence" value="ECO:0007669"/>
    <property type="project" value="UniProtKB-UniRule"/>
</dbReference>
<dbReference type="CDD" id="cd13593">
    <property type="entry name" value="PBP2_HisGL3"/>
    <property type="match status" value="1"/>
</dbReference>
<protein>
    <recommendedName>
        <fullName evidence="7 18">ATP phosphoribosyltransferase</fullName>
        <shortName evidence="18">ATP-PRT</shortName>
        <shortName evidence="18">ATP-PRTase</shortName>
        <ecNumber evidence="6 18">2.4.2.17</ecNumber>
    </recommendedName>
</protein>
<dbReference type="GO" id="GO:0005524">
    <property type="term" value="F:ATP binding"/>
    <property type="evidence" value="ECO:0007669"/>
    <property type="project" value="UniProtKB-KW"/>
</dbReference>
<keyword evidence="22" id="KW-1185">Reference proteome</keyword>
<feature type="domain" description="Histidine biosynthesis HisG C-terminal" evidence="20">
    <location>
        <begin position="219"/>
        <end position="291"/>
    </location>
</feature>
<comment type="caution">
    <text evidence="21">The sequence shown here is derived from an EMBL/GenBank/DDBJ whole genome shotgun (WGS) entry which is preliminary data.</text>
</comment>
<evidence type="ECO:0000256" key="8">
    <source>
        <dbReference type="ARBA" id="ARBA00022490"/>
    </source>
</evidence>
<keyword evidence="16 18" id="KW-0368">Histidine biosynthesis</keyword>
<keyword evidence="9 18" id="KW-0028">Amino-acid biosynthesis</keyword>
<dbReference type="NCBIfam" id="TIGR03455">
    <property type="entry name" value="HisG_C-term"/>
    <property type="match status" value="1"/>
</dbReference>
<dbReference type="HAMAP" id="MF_00079">
    <property type="entry name" value="HisG_Long"/>
    <property type="match status" value="1"/>
</dbReference>
<evidence type="ECO:0000256" key="4">
    <source>
        <dbReference type="ARBA" id="ARBA00004667"/>
    </source>
</evidence>
<dbReference type="SUPFAM" id="SSF53850">
    <property type="entry name" value="Periplasmic binding protein-like II"/>
    <property type="match status" value="1"/>
</dbReference>
<dbReference type="InterPro" id="IPR013115">
    <property type="entry name" value="HisG_C"/>
</dbReference>
<dbReference type="InterPro" id="IPR001348">
    <property type="entry name" value="ATP_PRibTrfase_HisG"/>
</dbReference>
<dbReference type="Proteomes" id="UP000246278">
    <property type="component" value="Unassembled WGS sequence"/>
</dbReference>
<keyword evidence="10 18" id="KW-0328">Glycosyltransferase</keyword>
<dbReference type="Gene3D" id="3.40.190.10">
    <property type="entry name" value="Periplasmic binding protein-like II"/>
    <property type="match status" value="2"/>
</dbReference>
<dbReference type="InterPro" id="IPR011322">
    <property type="entry name" value="N-reg_PII-like_a/b"/>
</dbReference>
<dbReference type="GO" id="GO:0000105">
    <property type="term" value="P:L-histidine biosynthetic process"/>
    <property type="evidence" value="ECO:0007669"/>
    <property type="project" value="UniProtKB-UniRule"/>
</dbReference>
<dbReference type="UniPathway" id="UPA00031">
    <property type="reaction ID" value="UER00006"/>
</dbReference>
<dbReference type="RefSeq" id="WP_110022467.1">
    <property type="nucleotide sequence ID" value="NZ_PDNZ01000002.1"/>
</dbReference>
<evidence type="ECO:0000256" key="6">
    <source>
        <dbReference type="ARBA" id="ARBA00011946"/>
    </source>
</evidence>
<evidence type="ECO:0000256" key="9">
    <source>
        <dbReference type="ARBA" id="ARBA00022605"/>
    </source>
</evidence>
<keyword evidence="13 18" id="KW-0547">Nucleotide-binding</keyword>
<accession>A0A317T7M5</accession>
<dbReference type="OrthoDB" id="9801867at2"/>
<keyword evidence="12 18" id="KW-0479">Metal-binding</keyword>
<evidence type="ECO:0000256" key="17">
    <source>
        <dbReference type="ARBA" id="ARBA00024861"/>
    </source>
</evidence>
<comment type="similarity">
    <text evidence="5 18">Belongs to the ATP phosphoribosyltransferase family. Long subfamily.</text>
</comment>
<evidence type="ECO:0000256" key="15">
    <source>
        <dbReference type="ARBA" id="ARBA00022842"/>
    </source>
</evidence>
<dbReference type="NCBIfam" id="TIGR00070">
    <property type="entry name" value="hisG"/>
    <property type="match status" value="1"/>
</dbReference>
<name>A0A317T7M5_9CHLB</name>
<dbReference type="InterPro" id="IPR020621">
    <property type="entry name" value="ATP-PRT_HisG_long"/>
</dbReference>
<comment type="activity regulation">
    <text evidence="18">Feedback inhibited by histidine.</text>
</comment>
<comment type="pathway">
    <text evidence="4 18">Amino-acid biosynthesis; L-histidine biosynthesis; L-histidine from 5-phospho-alpha-D-ribose 1-diphosphate: step 1/9.</text>
</comment>
<dbReference type="GO" id="GO:0005737">
    <property type="term" value="C:cytoplasm"/>
    <property type="evidence" value="ECO:0007669"/>
    <property type="project" value="UniProtKB-SubCell"/>
</dbReference>
<dbReference type="FunFam" id="3.30.70.120:FF:000002">
    <property type="entry name" value="ATP phosphoribosyltransferase"/>
    <property type="match status" value="1"/>
</dbReference>
<evidence type="ECO:0000256" key="16">
    <source>
        <dbReference type="ARBA" id="ARBA00023102"/>
    </source>
</evidence>
<comment type="catalytic activity">
    <reaction evidence="1 18">
        <text>1-(5-phospho-beta-D-ribosyl)-ATP + diphosphate = 5-phospho-alpha-D-ribose 1-diphosphate + ATP</text>
        <dbReference type="Rhea" id="RHEA:18473"/>
        <dbReference type="ChEBI" id="CHEBI:30616"/>
        <dbReference type="ChEBI" id="CHEBI:33019"/>
        <dbReference type="ChEBI" id="CHEBI:58017"/>
        <dbReference type="ChEBI" id="CHEBI:73183"/>
        <dbReference type="EC" id="2.4.2.17"/>
    </reaction>
</comment>
<gene>
    <name evidence="18" type="primary">hisG</name>
    <name evidence="21" type="ORF">CR164_03125</name>
</gene>
<evidence type="ECO:0000256" key="10">
    <source>
        <dbReference type="ARBA" id="ARBA00022676"/>
    </source>
</evidence>